<accession>A0A6C1BC99</accession>
<dbReference type="GO" id="GO:0009055">
    <property type="term" value="F:electron transfer activity"/>
    <property type="evidence" value="ECO:0007669"/>
    <property type="project" value="InterPro"/>
</dbReference>
<proteinExistence type="predicted"/>
<sequence>MQAQDAPYYAACAREGLDASQCAGRLIWFKATAGNDRFNTYVFQQRMGVLIDWFRVLRSDQRDDRFRAWGVINDPGCCTPGDPNCPAKSLDETYGFDWCPGDAELLKYVGKPGYRDPACDFKDAALKAGDPHGPEDQRQSACDLAFGTSAGALGFRKFPNPRFDRDQWIALNGRAGSWAGYAKPIPAAGGSGEPAKSRLMDGSVEPPFLIGTACGSCHIAFDPLNPPKDPAHPAWENIKGLQGNQYSRISEIMVSGMATNTLEWQMFAHARPGTTDTSAIPNDQVNNPGTINALINIPQRPVFAGEQVLRWHKTRACEGQPEAVCWCEPGREGKCWEKSLQTETVHHILKGGEDSIGALGAIQRVYFNIGSCSEACWMNHLSDLRQLDPQQRGFGQTPFDIGQCRRDCPNFRAIEDRLDNVLDFFMSAEARATDLREAREHELRKISPTAEYSDQDLIADLNAEFGDGAVARGEQIFKQTCARCHSSSPEAAAGNFDAIDFHKTDPKSGLRADWMGNDQATLVSEVGTFRCRALHSNHMSGHIWAQFGSETLRARPPDPNVKEPSDGGRGYYRNISLLNLWAHAPFMHNNAIGPELCGQPANKANAFYAMRPRYVDARDLSLLPPEKQPACWAYDPSVTGRYDLFKASVDALLHPDQRMPKVTLLNEDVTLRIGPRLWDGTDKEKLLGFSLTIPATIDGRGVNAGTLGNFQHKAFVVDLVQAKFKPAEVEKRLVAQWGEQEGKRILADLKGITEEVTRQPNGLIEALKKRPYLVKKIYSSCFAEVENAGHRFGEDLSEADKKALTAFLATL</sequence>
<dbReference type="Gene3D" id="1.10.760.10">
    <property type="entry name" value="Cytochrome c-like domain"/>
    <property type="match status" value="1"/>
</dbReference>
<dbReference type="InterPro" id="IPR036909">
    <property type="entry name" value="Cyt_c-like_dom_sf"/>
</dbReference>
<dbReference type="Proteomes" id="UP000501991">
    <property type="component" value="Chromosome"/>
</dbReference>
<dbReference type="EMBL" id="CP048836">
    <property type="protein sequence ID" value="QID19914.1"/>
    <property type="molecule type" value="Genomic_DNA"/>
</dbReference>
<evidence type="ECO:0000256" key="1">
    <source>
        <dbReference type="ARBA" id="ARBA00022617"/>
    </source>
</evidence>
<dbReference type="GO" id="GO:0046872">
    <property type="term" value="F:metal ion binding"/>
    <property type="evidence" value="ECO:0007669"/>
    <property type="project" value="UniProtKB-KW"/>
</dbReference>
<keyword evidence="2 4" id="KW-0479">Metal-binding</keyword>
<organism evidence="6 7">
    <name type="scientific">Nitrogeniibacter mangrovi</name>
    <dbReference type="NCBI Taxonomy" id="2016596"/>
    <lineage>
        <taxon>Bacteria</taxon>
        <taxon>Pseudomonadati</taxon>
        <taxon>Pseudomonadota</taxon>
        <taxon>Betaproteobacteria</taxon>
        <taxon>Rhodocyclales</taxon>
        <taxon>Zoogloeaceae</taxon>
        <taxon>Nitrogeniibacter</taxon>
    </lineage>
</organism>
<evidence type="ECO:0000313" key="7">
    <source>
        <dbReference type="Proteomes" id="UP000501991"/>
    </source>
</evidence>
<feature type="domain" description="Cytochrome c" evidence="5">
    <location>
        <begin position="468"/>
        <end position="811"/>
    </location>
</feature>
<evidence type="ECO:0000256" key="2">
    <source>
        <dbReference type="ARBA" id="ARBA00022723"/>
    </source>
</evidence>
<name>A0A6C1BC99_9RHOO</name>
<dbReference type="AlphaFoldDB" id="A0A6C1BC99"/>
<gene>
    <name evidence="6" type="ORF">G3580_17285</name>
</gene>
<keyword evidence="7" id="KW-1185">Reference proteome</keyword>
<evidence type="ECO:0000256" key="4">
    <source>
        <dbReference type="PROSITE-ProRule" id="PRU00433"/>
    </source>
</evidence>
<keyword evidence="3 4" id="KW-0408">Iron</keyword>
<reference evidence="6 7" key="1">
    <citation type="submission" date="2020-02" db="EMBL/GenBank/DDBJ databases">
        <title>Nitrogenibacter mangrovi gen. nov., sp. nov. isolated from mangrove sediment, a denitrifying betaproteobacterium.</title>
        <authorList>
            <person name="Liao H."/>
            <person name="Tian Y."/>
        </authorList>
    </citation>
    <scope>NUCLEOTIDE SEQUENCE [LARGE SCALE GENOMIC DNA]</scope>
    <source>
        <strain evidence="6 7">M9-3-2</strain>
    </source>
</reference>
<dbReference type="GO" id="GO:0020037">
    <property type="term" value="F:heme binding"/>
    <property type="evidence" value="ECO:0007669"/>
    <property type="project" value="InterPro"/>
</dbReference>
<protein>
    <submittedName>
        <fullName evidence="6">Cytochrome c</fullName>
    </submittedName>
</protein>
<dbReference type="KEGG" id="azq:G3580_17285"/>
<dbReference type="InterPro" id="IPR009056">
    <property type="entry name" value="Cyt_c-like_dom"/>
</dbReference>
<evidence type="ECO:0000256" key="3">
    <source>
        <dbReference type="ARBA" id="ARBA00023004"/>
    </source>
</evidence>
<dbReference type="PROSITE" id="PS51007">
    <property type="entry name" value="CYTC"/>
    <property type="match status" value="1"/>
</dbReference>
<evidence type="ECO:0000259" key="5">
    <source>
        <dbReference type="PROSITE" id="PS51007"/>
    </source>
</evidence>
<evidence type="ECO:0000313" key="6">
    <source>
        <dbReference type="EMBL" id="QID19914.1"/>
    </source>
</evidence>
<dbReference type="SUPFAM" id="SSF46626">
    <property type="entry name" value="Cytochrome c"/>
    <property type="match status" value="1"/>
</dbReference>
<keyword evidence="1 4" id="KW-0349">Heme</keyword>